<dbReference type="Pfam" id="PF04978">
    <property type="entry name" value="MST"/>
    <property type="match status" value="1"/>
</dbReference>
<evidence type="ECO:0008006" key="3">
    <source>
        <dbReference type="Google" id="ProtNLM"/>
    </source>
</evidence>
<accession>A0A0W8I0F8</accession>
<comment type="caution">
    <text evidence="1">The sequence shown here is derived from an EMBL/GenBank/DDBJ whole genome shotgun (WGS) entry which is preliminary data.</text>
</comment>
<dbReference type="Gene3D" id="1.20.120.450">
    <property type="entry name" value="dinb family like domain"/>
    <property type="match status" value="1"/>
</dbReference>
<gene>
    <name evidence="1" type="ORF">AVL62_12735</name>
</gene>
<dbReference type="Proteomes" id="UP000054837">
    <property type="component" value="Unassembled WGS sequence"/>
</dbReference>
<evidence type="ECO:0000313" key="1">
    <source>
        <dbReference type="EMBL" id="KUG51106.1"/>
    </source>
</evidence>
<name>A0A0W8I0F8_9MICO</name>
<organism evidence="1 2">
    <name type="scientific">Serinicoccus chungangensis</name>
    <dbReference type="NCBI Taxonomy" id="767452"/>
    <lineage>
        <taxon>Bacteria</taxon>
        <taxon>Bacillati</taxon>
        <taxon>Actinomycetota</taxon>
        <taxon>Actinomycetes</taxon>
        <taxon>Micrococcales</taxon>
        <taxon>Ornithinimicrobiaceae</taxon>
        <taxon>Serinicoccus</taxon>
    </lineage>
</organism>
<dbReference type="SUPFAM" id="SSF109854">
    <property type="entry name" value="DinB/YfiT-like putative metalloenzymes"/>
    <property type="match status" value="1"/>
</dbReference>
<proteinExistence type="predicted"/>
<dbReference type="EMBL" id="LQBL01000033">
    <property type="protein sequence ID" value="KUG51106.1"/>
    <property type="molecule type" value="Genomic_DNA"/>
</dbReference>
<evidence type="ECO:0000313" key="2">
    <source>
        <dbReference type="Proteomes" id="UP000054837"/>
    </source>
</evidence>
<dbReference type="AlphaFoldDB" id="A0A0W8I0F8"/>
<protein>
    <recommendedName>
        <fullName evidence="3">Mini-circle protein</fullName>
    </recommendedName>
</protein>
<dbReference type="RefSeq" id="WP_058892651.1">
    <property type="nucleotide sequence ID" value="NZ_LQBL01000033.1"/>
</dbReference>
<dbReference type="OrthoDB" id="4548523at2"/>
<keyword evidence="2" id="KW-1185">Reference proteome</keyword>
<sequence length="184" mass="20401">MASHTERSDLISALDRHRGFLLQTSEGLTEEQARTASTVSALSIASILKHVADTEAEWMQFALRGAEAFGASYDQDVDWDAVDAVAAEGGEDWGEWEDHRFDLTDDETLPVLRQRVLDVGRETARLVQEADLDLSHPLPAAPWFEEGVSWSVRRVALHLIAEISQHAGHADIIRESIDGQRTMG</sequence>
<dbReference type="InterPro" id="IPR034660">
    <property type="entry name" value="DinB/YfiT-like"/>
</dbReference>
<reference evidence="1 2" key="1">
    <citation type="submission" date="2015-12" db="EMBL/GenBank/DDBJ databases">
        <title>Serinicoccus chungangenesis strain CD08_5 genome sequencing and assembly.</title>
        <authorList>
            <person name="Chander A.M."/>
            <person name="Kaur G."/>
            <person name="Nair G.R."/>
            <person name="Dhawan D.K."/>
            <person name="Kochhar R.K."/>
            <person name="Mayilraj S."/>
            <person name="Bhadada S.K."/>
        </authorList>
    </citation>
    <scope>NUCLEOTIDE SEQUENCE [LARGE SCALE GENOMIC DNA]</scope>
    <source>
        <strain evidence="1 2">CD08_5</strain>
    </source>
</reference>
<dbReference type="STRING" id="767452.AVL62_12735"/>
<dbReference type="InterPro" id="IPR007061">
    <property type="entry name" value="MST-like"/>
</dbReference>